<accession>A0ACB7INY7</accession>
<reference evidence="1 2" key="1">
    <citation type="journal article" date="2021" name="Appl. Environ. Microbiol.">
        <title>Genetic linkage and physical mapping for an oyster mushroom Pleurotus cornucopiae and QTL analysis for the trait cap color.</title>
        <authorList>
            <person name="Zhang Y."/>
            <person name="Gao W."/>
            <person name="Sonnenberg A."/>
            <person name="Chen Q."/>
            <person name="Zhang J."/>
            <person name="Huang C."/>
        </authorList>
    </citation>
    <scope>NUCLEOTIDE SEQUENCE [LARGE SCALE GENOMIC DNA]</scope>
    <source>
        <strain evidence="1">CCMSSC00406</strain>
    </source>
</reference>
<dbReference type="EMBL" id="WQMT02000008">
    <property type="protein sequence ID" value="KAG9219917.1"/>
    <property type="molecule type" value="Genomic_DNA"/>
</dbReference>
<keyword evidence="2" id="KW-1185">Reference proteome</keyword>
<comment type="caution">
    <text evidence="1">The sequence shown here is derived from an EMBL/GenBank/DDBJ whole genome shotgun (WGS) entry which is preliminary data.</text>
</comment>
<dbReference type="Proteomes" id="UP000824881">
    <property type="component" value="Unassembled WGS sequence"/>
</dbReference>
<proteinExistence type="predicted"/>
<name>A0ACB7INY7_PLECO</name>
<protein>
    <submittedName>
        <fullName evidence="1">Uncharacterized protein</fullName>
    </submittedName>
</protein>
<gene>
    <name evidence="1" type="ORF">CCMSSC00406_0009520</name>
</gene>
<sequence>MEECCTPERSSSLDSFLDVSEVILTALKDVSAVSPVPFLSDAAKLSLVILKTVQAVRKNKALWTGLAADIARLVAAVATKLDDTVSCNLDSDTLDQIKQLHGMLRGLEDTVRRMVSRSIFRRIVGSRGDASKVQRYRKNLDLAIDLFGVRAAITNAENMQRIRLSQQRLIAGQEGIHSKQDQLLSNQRMTTELLRKIDTTISTQTGSLASPPPSMISICHDHAMSTSPSPTQSATPSSPLKGFPHVVPENAHITVITGDKIVNNINSVTNNSHSNRVKTINTTNSHNTYTTARSRAARGRRTRQQWDPSLHAV</sequence>
<evidence type="ECO:0000313" key="1">
    <source>
        <dbReference type="EMBL" id="KAG9219917.1"/>
    </source>
</evidence>
<organism evidence="1 2">
    <name type="scientific">Pleurotus cornucopiae</name>
    <name type="common">Cornucopia mushroom</name>
    <dbReference type="NCBI Taxonomy" id="5321"/>
    <lineage>
        <taxon>Eukaryota</taxon>
        <taxon>Fungi</taxon>
        <taxon>Dikarya</taxon>
        <taxon>Basidiomycota</taxon>
        <taxon>Agaricomycotina</taxon>
        <taxon>Agaricomycetes</taxon>
        <taxon>Agaricomycetidae</taxon>
        <taxon>Agaricales</taxon>
        <taxon>Pleurotineae</taxon>
        <taxon>Pleurotaceae</taxon>
        <taxon>Pleurotus</taxon>
    </lineage>
</organism>
<evidence type="ECO:0000313" key="2">
    <source>
        <dbReference type="Proteomes" id="UP000824881"/>
    </source>
</evidence>